<gene>
    <name evidence="7" type="ORF">PHYSODRAFT_494585</name>
</gene>
<dbReference type="InterPro" id="IPR001245">
    <property type="entry name" value="Ser-Thr/Tyr_kinase_cat_dom"/>
</dbReference>
<dbReference type="OMA" id="PECFIHE"/>
<evidence type="ECO:0000313" key="7">
    <source>
        <dbReference type="EMBL" id="EGZ20949.1"/>
    </source>
</evidence>
<dbReference type="PANTHER" id="PTHR44329:SF214">
    <property type="entry name" value="PROTEIN KINASE DOMAIN-CONTAINING PROTEIN"/>
    <property type="match status" value="1"/>
</dbReference>
<evidence type="ECO:0000256" key="2">
    <source>
        <dbReference type="ARBA" id="ARBA00022741"/>
    </source>
</evidence>
<feature type="domain" description="Protein kinase" evidence="6">
    <location>
        <begin position="15"/>
        <end position="272"/>
    </location>
</feature>
<dbReference type="GO" id="GO:0005524">
    <property type="term" value="F:ATP binding"/>
    <property type="evidence" value="ECO:0007669"/>
    <property type="project" value="UniProtKB-UniRule"/>
</dbReference>
<dbReference type="InParanoid" id="G4Z628"/>
<dbReference type="KEGG" id="psoj:PHYSODRAFT_494585"/>
<comment type="similarity">
    <text evidence="5">Belongs to the protein kinase superfamily.</text>
</comment>
<feature type="binding site" evidence="4">
    <location>
        <position position="42"/>
    </location>
    <ligand>
        <name>ATP</name>
        <dbReference type="ChEBI" id="CHEBI:30616"/>
    </ligand>
</feature>
<dbReference type="InterPro" id="IPR011009">
    <property type="entry name" value="Kinase-like_dom_sf"/>
</dbReference>
<evidence type="ECO:0000256" key="1">
    <source>
        <dbReference type="ARBA" id="ARBA00022527"/>
    </source>
</evidence>
<dbReference type="InterPro" id="IPR008271">
    <property type="entry name" value="Ser/Thr_kinase_AS"/>
</dbReference>
<dbReference type="PANTHER" id="PTHR44329">
    <property type="entry name" value="SERINE/THREONINE-PROTEIN KINASE TNNI3K-RELATED"/>
    <property type="match status" value="1"/>
</dbReference>
<dbReference type="AlphaFoldDB" id="G4Z628"/>
<dbReference type="STRING" id="1094619.G4Z628"/>
<dbReference type="SMR" id="G4Z628"/>
<dbReference type="Pfam" id="PF07714">
    <property type="entry name" value="PK_Tyr_Ser-Thr"/>
    <property type="match status" value="1"/>
</dbReference>
<reference evidence="7 8" key="1">
    <citation type="journal article" date="2006" name="Science">
        <title>Phytophthora genome sequences uncover evolutionary origins and mechanisms of pathogenesis.</title>
        <authorList>
            <person name="Tyler B.M."/>
            <person name="Tripathy S."/>
            <person name="Zhang X."/>
            <person name="Dehal P."/>
            <person name="Jiang R.H."/>
            <person name="Aerts A."/>
            <person name="Arredondo F.D."/>
            <person name="Baxter L."/>
            <person name="Bensasson D."/>
            <person name="Beynon J.L."/>
            <person name="Chapman J."/>
            <person name="Damasceno C.M."/>
            <person name="Dorrance A.E."/>
            <person name="Dou D."/>
            <person name="Dickerman A.W."/>
            <person name="Dubchak I.L."/>
            <person name="Garbelotto M."/>
            <person name="Gijzen M."/>
            <person name="Gordon S.G."/>
            <person name="Govers F."/>
            <person name="Grunwald N.J."/>
            <person name="Huang W."/>
            <person name="Ivors K.L."/>
            <person name="Jones R.W."/>
            <person name="Kamoun S."/>
            <person name="Krampis K."/>
            <person name="Lamour K.H."/>
            <person name="Lee M.K."/>
            <person name="McDonald W.H."/>
            <person name="Medina M."/>
            <person name="Meijer H.J."/>
            <person name="Nordberg E.K."/>
            <person name="Maclean D.J."/>
            <person name="Ospina-Giraldo M.D."/>
            <person name="Morris P.F."/>
            <person name="Phuntumart V."/>
            <person name="Putnam N.H."/>
            <person name="Rash S."/>
            <person name="Rose J.K."/>
            <person name="Sakihama Y."/>
            <person name="Salamov A.A."/>
            <person name="Savidor A."/>
            <person name="Scheuring C.F."/>
            <person name="Smith B.M."/>
            <person name="Sobral B.W."/>
            <person name="Terry A."/>
            <person name="Torto-Alalibo T.A."/>
            <person name="Win J."/>
            <person name="Xu Z."/>
            <person name="Zhang H."/>
            <person name="Grigoriev I.V."/>
            <person name="Rokhsar D.S."/>
            <person name="Boore J.L."/>
        </authorList>
    </citation>
    <scope>NUCLEOTIDE SEQUENCE [LARGE SCALE GENOMIC DNA]</scope>
    <source>
        <strain evidence="7 8">P6497</strain>
    </source>
</reference>
<dbReference type="PROSITE" id="PS50011">
    <property type="entry name" value="PROTEIN_KINASE_DOM"/>
    <property type="match status" value="1"/>
</dbReference>
<dbReference type="GeneID" id="20657081"/>
<dbReference type="EMBL" id="JH159153">
    <property type="protein sequence ID" value="EGZ20949.1"/>
    <property type="molecule type" value="Genomic_DNA"/>
</dbReference>
<dbReference type="PROSITE" id="PS00108">
    <property type="entry name" value="PROTEIN_KINASE_ST"/>
    <property type="match status" value="1"/>
</dbReference>
<keyword evidence="1 5" id="KW-0723">Serine/threonine-protein kinase</keyword>
<dbReference type="InterPro" id="IPR051681">
    <property type="entry name" value="Ser/Thr_Kinases-Pseudokinases"/>
</dbReference>
<keyword evidence="8" id="KW-1185">Reference proteome</keyword>
<organism evidence="7 8">
    <name type="scientific">Phytophthora sojae (strain P6497)</name>
    <name type="common">Soybean stem and root rot agent</name>
    <name type="synonym">Phytophthora megasperma f. sp. glycines</name>
    <dbReference type="NCBI Taxonomy" id="1094619"/>
    <lineage>
        <taxon>Eukaryota</taxon>
        <taxon>Sar</taxon>
        <taxon>Stramenopiles</taxon>
        <taxon>Oomycota</taxon>
        <taxon>Peronosporomycetes</taxon>
        <taxon>Peronosporales</taxon>
        <taxon>Peronosporaceae</taxon>
        <taxon>Phytophthora</taxon>
    </lineage>
</organism>
<dbReference type="InterPro" id="IPR000719">
    <property type="entry name" value="Prot_kinase_dom"/>
</dbReference>
<dbReference type="Gene3D" id="1.10.510.10">
    <property type="entry name" value="Transferase(Phosphotransferase) domain 1"/>
    <property type="match status" value="1"/>
</dbReference>
<dbReference type="Proteomes" id="UP000002640">
    <property type="component" value="Unassembled WGS sequence"/>
</dbReference>
<accession>G4Z628</accession>
<feature type="non-terminal residue" evidence="7">
    <location>
        <position position="1"/>
    </location>
</feature>
<evidence type="ECO:0000256" key="5">
    <source>
        <dbReference type="RuleBase" id="RU000304"/>
    </source>
</evidence>
<protein>
    <recommendedName>
        <fullName evidence="6">Protein kinase domain-containing protein</fullName>
    </recommendedName>
</protein>
<keyword evidence="1 5" id="KW-0808">Transferase</keyword>
<name>G4Z628_PHYSP</name>
<dbReference type="GO" id="GO:0004674">
    <property type="term" value="F:protein serine/threonine kinase activity"/>
    <property type="evidence" value="ECO:0007669"/>
    <property type="project" value="UniProtKB-KW"/>
</dbReference>
<keyword evidence="2 4" id="KW-0547">Nucleotide-binding</keyword>
<evidence type="ECO:0000313" key="8">
    <source>
        <dbReference type="Proteomes" id="UP000002640"/>
    </source>
</evidence>
<keyword evidence="1 5" id="KW-0418">Kinase</keyword>
<dbReference type="RefSeq" id="XP_009523666.1">
    <property type="nucleotide sequence ID" value="XM_009525371.1"/>
</dbReference>
<dbReference type="PROSITE" id="PS00107">
    <property type="entry name" value="PROTEIN_KINASE_ATP"/>
    <property type="match status" value="1"/>
</dbReference>
<dbReference type="InterPro" id="IPR017441">
    <property type="entry name" value="Protein_kinase_ATP_BS"/>
</dbReference>
<keyword evidence="3 4" id="KW-0067">ATP-binding</keyword>
<dbReference type="SUPFAM" id="SSF56112">
    <property type="entry name" value="Protein kinase-like (PK-like)"/>
    <property type="match status" value="1"/>
</dbReference>
<evidence type="ECO:0000259" key="6">
    <source>
        <dbReference type="PROSITE" id="PS50011"/>
    </source>
</evidence>
<evidence type="ECO:0000256" key="3">
    <source>
        <dbReference type="ARBA" id="ARBA00022840"/>
    </source>
</evidence>
<proteinExistence type="inferred from homology"/>
<sequence length="401" mass="44580">SLTPRWFIPWYELIIDEYDQLGSGGFGSVFRAKWLDSDVVVKLLLSSGDHSTSFRHEVDIWFGFSHPHVVRLFGACHVGKPLFVCEYATNGTLVSYLKKHPDEVWSKLYEAALGVQYLHARGVVHGDLKGNNIVIGSDRKAKVTDFGLSAMTNDGADSKISGASHWVAPECFIHERARPTFASDIYSLGMCVVEALRVVEAGEDNTKACLPWGFLDNFVAKYHVTQRALPPRPLCTDEQWELVQRMCAFEPSKRIKISTVVGELAKMANIHLSANMSIEPVNPKSVAEMITAARTLLAKLQDDKEQEGSVFSLYSSLWDGLAQVHNQCGNLQSSTDLADFYSLVREAYEGTKMLRDPTTSLISLAETVLQCYALQRRLIKLLEANFLPLRGQDSAASSDSK</sequence>
<dbReference type="SMART" id="SM00220">
    <property type="entry name" value="S_TKc"/>
    <property type="match status" value="1"/>
</dbReference>
<evidence type="ECO:0000256" key="4">
    <source>
        <dbReference type="PROSITE-ProRule" id="PRU10141"/>
    </source>
</evidence>